<dbReference type="Pfam" id="PF05016">
    <property type="entry name" value="ParE_toxin"/>
    <property type="match status" value="1"/>
</dbReference>
<reference evidence="3" key="1">
    <citation type="submission" date="2016-10" db="EMBL/GenBank/DDBJ databases">
        <authorList>
            <person name="Varghese N."/>
            <person name="Submissions S."/>
        </authorList>
    </citation>
    <scope>NUCLEOTIDE SEQUENCE [LARGE SCALE GENOMIC DNA]</scope>
    <source>
        <strain evidence="3">DSM 17072</strain>
    </source>
</reference>
<sequence length="102" mass="12268">MDEVKVIWTHIAVRQRNLIFDYWNNRNKSTAYSKKLKLLLKQKTNIIKEHSDIGKHIKHSSLRVLFFSNYSIIYTKDIGHIYIMGFWDNRQNPRKLHDLLGL</sequence>
<dbReference type="OrthoDB" id="1098070at2"/>
<keyword evidence="3" id="KW-1185">Reference proteome</keyword>
<organism evidence="2 3">
    <name type="scientific">Chryseobacterium soldanellicola</name>
    <dbReference type="NCBI Taxonomy" id="311333"/>
    <lineage>
        <taxon>Bacteria</taxon>
        <taxon>Pseudomonadati</taxon>
        <taxon>Bacteroidota</taxon>
        <taxon>Flavobacteriia</taxon>
        <taxon>Flavobacteriales</taxon>
        <taxon>Weeksellaceae</taxon>
        <taxon>Chryseobacterium group</taxon>
        <taxon>Chryseobacterium</taxon>
    </lineage>
</organism>
<protein>
    <submittedName>
        <fullName evidence="2">ParE toxin of type II toxin-antitoxin system, parDE</fullName>
    </submittedName>
</protein>
<keyword evidence="1" id="KW-1277">Toxin-antitoxin system</keyword>
<dbReference type="RefSeq" id="WP_089756608.1">
    <property type="nucleotide sequence ID" value="NZ_FNKL01000004.1"/>
</dbReference>
<dbReference type="AlphaFoldDB" id="A0A1H1FK02"/>
<dbReference type="STRING" id="311333.SAMN05421664_3101"/>
<dbReference type="InterPro" id="IPR007712">
    <property type="entry name" value="RelE/ParE_toxin"/>
</dbReference>
<dbReference type="InterPro" id="IPR035093">
    <property type="entry name" value="RelE/ParE_toxin_dom_sf"/>
</dbReference>
<evidence type="ECO:0000313" key="2">
    <source>
        <dbReference type="EMBL" id="SDR01069.1"/>
    </source>
</evidence>
<accession>A0A1H1FK02</accession>
<dbReference type="Proteomes" id="UP000199627">
    <property type="component" value="Unassembled WGS sequence"/>
</dbReference>
<dbReference type="EMBL" id="FNKL01000004">
    <property type="protein sequence ID" value="SDR01069.1"/>
    <property type="molecule type" value="Genomic_DNA"/>
</dbReference>
<name>A0A1H1FK02_9FLAO</name>
<evidence type="ECO:0000256" key="1">
    <source>
        <dbReference type="ARBA" id="ARBA00022649"/>
    </source>
</evidence>
<gene>
    <name evidence="2" type="ORF">SAMN05421664_3101</name>
</gene>
<dbReference type="Gene3D" id="3.30.2310.20">
    <property type="entry name" value="RelE-like"/>
    <property type="match status" value="1"/>
</dbReference>
<evidence type="ECO:0000313" key="3">
    <source>
        <dbReference type="Proteomes" id="UP000199627"/>
    </source>
</evidence>
<proteinExistence type="predicted"/>